<dbReference type="PANTHER" id="PTHR30055:SF234">
    <property type="entry name" value="HTH-TYPE TRANSCRIPTIONAL REGULATOR BETI"/>
    <property type="match status" value="1"/>
</dbReference>
<feature type="domain" description="HTH tetR-type" evidence="6">
    <location>
        <begin position="3"/>
        <end position="63"/>
    </location>
</feature>
<evidence type="ECO:0000256" key="5">
    <source>
        <dbReference type="SAM" id="MobiDB-lite"/>
    </source>
</evidence>
<name>A0A8T6RCX2_9MICO</name>
<proteinExistence type="predicted"/>
<dbReference type="Proteomes" id="UP000287866">
    <property type="component" value="Unassembled WGS sequence"/>
</dbReference>
<evidence type="ECO:0000313" key="8">
    <source>
        <dbReference type="Proteomes" id="UP000287866"/>
    </source>
</evidence>
<organism evidence="7 8">
    <name type="scientific">Phycicoccus flavus</name>
    <dbReference type="NCBI Taxonomy" id="2502783"/>
    <lineage>
        <taxon>Bacteria</taxon>
        <taxon>Bacillati</taxon>
        <taxon>Actinomycetota</taxon>
        <taxon>Actinomycetes</taxon>
        <taxon>Micrococcales</taxon>
        <taxon>Intrasporangiaceae</taxon>
        <taxon>Phycicoccus</taxon>
    </lineage>
</organism>
<evidence type="ECO:0000256" key="3">
    <source>
        <dbReference type="ARBA" id="ARBA00023163"/>
    </source>
</evidence>
<keyword evidence="2 4" id="KW-0238">DNA-binding</keyword>
<dbReference type="GO" id="GO:0003700">
    <property type="term" value="F:DNA-binding transcription factor activity"/>
    <property type="evidence" value="ECO:0007669"/>
    <property type="project" value="TreeGrafter"/>
</dbReference>
<keyword evidence="1" id="KW-0805">Transcription regulation</keyword>
<dbReference type="PRINTS" id="PR00455">
    <property type="entry name" value="HTHTETR"/>
</dbReference>
<dbReference type="Gene3D" id="1.10.357.10">
    <property type="entry name" value="Tetracycline Repressor, domain 2"/>
    <property type="match status" value="1"/>
</dbReference>
<dbReference type="RefSeq" id="WP_164896776.1">
    <property type="nucleotide sequence ID" value="NZ_SAYU02000091.1"/>
</dbReference>
<dbReference type="PANTHER" id="PTHR30055">
    <property type="entry name" value="HTH-TYPE TRANSCRIPTIONAL REGULATOR RUTR"/>
    <property type="match status" value="1"/>
</dbReference>
<protein>
    <submittedName>
        <fullName evidence="7">TetR/AcrR family transcriptional regulator</fullName>
    </submittedName>
</protein>
<keyword evidence="8" id="KW-1185">Reference proteome</keyword>
<dbReference type="InterPro" id="IPR009057">
    <property type="entry name" value="Homeodomain-like_sf"/>
</dbReference>
<dbReference type="AlphaFoldDB" id="A0A8T6RCX2"/>
<keyword evidence="3" id="KW-0804">Transcription</keyword>
<feature type="region of interest" description="Disordered" evidence="5">
    <location>
        <begin position="201"/>
        <end position="225"/>
    </location>
</feature>
<gene>
    <name evidence="7" type="ORF">EPD83_018460</name>
</gene>
<reference evidence="7" key="1">
    <citation type="submission" date="2020-03" db="EMBL/GenBank/DDBJ databases">
        <title>Phycicoccus flavus sp. nov., a novel endophytic actinobacterium isolated from branch of Kandelia candel.</title>
        <authorList>
            <person name="Tuo L."/>
        </authorList>
    </citation>
    <scope>NUCLEOTIDE SEQUENCE</scope>
    <source>
        <strain evidence="7">CMS6Z-2</strain>
    </source>
</reference>
<evidence type="ECO:0000259" key="6">
    <source>
        <dbReference type="PROSITE" id="PS50977"/>
    </source>
</evidence>
<evidence type="ECO:0000256" key="1">
    <source>
        <dbReference type="ARBA" id="ARBA00023015"/>
    </source>
</evidence>
<dbReference type="PROSITE" id="PS50977">
    <property type="entry name" value="HTH_TETR_2"/>
    <property type="match status" value="1"/>
</dbReference>
<evidence type="ECO:0000313" key="7">
    <source>
        <dbReference type="EMBL" id="NHA70021.1"/>
    </source>
</evidence>
<evidence type="ECO:0000256" key="2">
    <source>
        <dbReference type="ARBA" id="ARBA00023125"/>
    </source>
</evidence>
<comment type="caution">
    <text evidence="7">The sequence shown here is derived from an EMBL/GenBank/DDBJ whole genome shotgun (WGS) entry which is preliminary data.</text>
</comment>
<feature type="compositionally biased region" description="Low complexity" evidence="5">
    <location>
        <begin position="208"/>
        <end position="225"/>
    </location>
</feature>
<dbReference type="GO" id="GO:0000976">
    <property type="term" value="F:transcription cis-regulatory region binding"/>
    <property type="evidence" value="ECO:0007669"/>
    <property type="project" value="TreeGrafter"/>
</dbReference>
<evidence type="ECO:0000256" key="4">
    <source>
        <dbReference type="PROSITE-ProRule" id="PRU00335"/>
    </source>
</evidence>
<dbReference type="InterPro" id="IPR036271">
    <property type="entry name" value="Tet_transcr_reg_TetR-rel_C_sf"/>
</dbReference>
<dbReference type="SUPFAM" id="SSF46689">
    <property type="entry name" value="Homeodomain-like"/>
    <property type="match status" value="1"/>
</dbReference>
<dbReference type="SUPFAM" id="SSF48498">
    <property type="entry name" value="Tetracyclin repressor-like, C-terminal domain"/>
    <property type="match status" value="1"/>
</dbReference>
<dbReference type="EMBL" id="SAYU02000091">
    <property type="protein sequence ID" value="NHA70021.1"/>
    <property type="molecule type" value="Genomic_DNA"/>
</dbReference>
<dbReference type="InterPro" id="IPR001647">
    <property type="entry name" value="HTH_TetR"/>
</dbReference>
<feature type="DNA-binding region" description="H-T-H motif" evidence="4">
    <location>
        <begin position="26"/>
        <end position="45"/>
    </location>
</feature>
<sequence length="225" mass="23330">MSRTTPQDLMDAAVRLTARTGARGLTARAIGAEAGVNQALIFYHFDGVDGLLRQAYARATRAMVDDYAEALAAASTFEDLYAVGTRLGERSRADGSAVLLTHVMAAAHHDEQMAAALADSLGVWREVVTAAVRRVVVRHGLEGVLDADALAGSLAASTIGMVAVDALPGAPLGSTMTAIGPLPRVVDTIASRFPRALARRLTRSGRGPAQSQSTSAATAPPDSRA</sequence>
<accession>A0A8T6RCX2</accession>
<dbReference type="InterPro" id="IPR050109">
    <property type="entry name" value="HTH-type_TetR-like_transc_reg"/>
</dbReference>
<dbReference type="Pfam" id="PF00440">
    <property type="entry name" value="TetR_N"/>
    <property type="match status" value="1"/>
</dbReference>